<dbReference type="GO" id="GO:1990904">
    <property type="term" value="C:ribonucleoprotein complex"/>
    <property type="evidence" value="ECO:0007669"/>
    <property type="project" value="UniProtKB-KW"/>
</dbReference>
<evidence type="ECO:0000256" key="3">
    <source>
        <dbReference type="ARBA" id="ARBA00022884"/>
    </source>
</evidence>
<dbReference type="EMBL" id="FLUQ01000006">
    <property type="protein sequence ID" value="SBW10207.1"/>
    <property type="molecule type" value="Genomic_DNA"/>
</dbReference>
<organism evidence="10">
    <name type="scientific">uncultured delta proteobacterium</name>
    <dbReference type="NCBI Taxonomy" id="34034"/>
    <lineage>
        <taxon>Bacteria</taxon>
        <taxon>Deltaproteobacteria</taxon>
        <taxon>environmental samples</taxon>
    </lineage>
</organism>
<dbReference type="GO" id="GO:0003735">
    <property type="term" value="F:structural constituent of ribosome"/>
    <property type="evidence" value="ECO:0007669"/>
    <property type="project" value="InterPro"/>
</dbReference>
<feature type="domain" description="KOW" evidence="9">
    <location>
        <begin position="6"/>
        <end position="33"/>
    </location>
</feature>
<dbReference type="Gene3D" id="2.30.30.30">
    <property type="match status" value="1"/>
</dbReference>
<keyword evidence="4 8" id="KW-0689">Ribosomal protein</keyword>
<dbReference type="HAMAP" id="MF_01326_B">
    <property type="entry name" value="Ribosomal_uL24_B"/>
    <property type="match status" value="1"/>
</dbReference>
<evidence type="ECO:0000256" key="5">
    <source>
        <dbReference type="ARBA" id="ARBA00023274"/>
    </source>
</evidence>
<proteinExistence type="inferred from homology"/>
<dbReference type="PANTHER" id="PTHR12903">
    <property type="entry name" value="MITOCHONDRIAL RIBOSOMAL PROTEIN L24"/>
    <property type="match status" value="1"/>
</dbReference>
<dbReference type="CDD" id="cd06089">
    <property type="entry name" value="KOW_RPL26"/>
    <property type="match status" value="1"/>
</dbReference>
<protein>
    <recommendedName>
        <fullName evidence="6 8">Large ribosomal subunit protein uL24</fullName>
    </recommendedName>
</protein>
<gene>
    <name evidence="8 10" type="primary">rplX</name>
    <name evidence="10" type="ORF">KL86DPRO_60074</name>
</gene>
<accession>A0A212KEY5</accession>
<name>A0A212KEY5_9DELT</name>
<dbReference type="GO" id="GO:0005840">
    <property type="term" value="C:ribosome"/>
    <property type="evidence" value="ECO:0007669"/>
    <property type="project" value="UniProtKB-KW"/>
</dbReference>
<dbReference type="InterPro" id="IPR003256">
    <property type="entry name" value="Ribosomal_uL24"/>
</dbReference>
<evidence type="ECO:0000256" key="4">
    <source>
        <dbReference type="ARBA" id="ARBA00022980"/>
    </source>
</evidence>
<dbReference type="NCBIfam" id="TIGR01079">
    <property type="entry name" value="rplX_bact"/>
    <property type="match status" value="1"/>
</dbReference>
<keyword evidence="3 8" id="KW-0694">RNA-binding</keyword>
<evidence type="ECO:0000256" key="2">
    <source>
        <dbReference type="ARBA" id="ARBA00022730"/>
    </source>
</evidence>
<evidence type="ECO:0000313" key="10">
    <source>
        <dbReference type="EMBL" id="SBW10207.1"/>
    </source>
</evidence>
<dbReference type="Pfam" id="PF17136">
    <property type="entry name" value="ribosomal_L24"/>
    <property type="match status" value="1"/>
</dbReference>
<dbReference type="Pfam" id="PF00467">
    <property type="entry name" value="KOW"/>
    <property type="match status" value="1"/>
</dbReference>
<reference evidence="10" key="1">
    <citation type="submission" date="2016-04" db="EMBL/GenBank/DDBJ databases">
        <authorList>
            <person name="Evans L.H."/>
            <person name="Alamgir A."/>
            <person name="Owens N."/>
            <person name="Weber N.D."/>
            <person name="Virtaneva K."/>
            <person name="Barbian K."/>
            <person name="Babar A."/>
            <person name="Rosenke K."/>
        </authorList>
    </citation>
    <scope>NUCLEOTIDE SEQUENCE</scope>
    <source>
        <strain evidence="10">86</strain>
    </source>
</reference>
<comment type="similarity">
    <text evidence="1 8">Belongs to the universal ribosomal protein uL24 family.</text>
</comment>
<keyword evidence="5 8" id="KW-0687">Ribonucleoprotein</keyword>
<dbReference type="GO" id="GO:0019843">
    <property type="term" value="F:rRNA binding"/>
    <property type="evidence" value="ECO:0007669"/>
    <property type="project" value="UniProtKB-UniRule"/>
</dbReference>
<evidence type="ECO:0000259" key="9">
    <source>
        <dbReference type="SMART" id="SM00739"/>
    </source>
</evidence>
<dbReference type="SMART" id="SM00739">
    <property type="entry name" value="KOW"/>
    <property type="match status" value="1"/>
</dbReference>
<dbReference type="InterPro" id="IPR005824">
    <property type="entry name" value="KOW"/>
</dbReference>
<evidence type="ECO:0000256" key="1">
    <source>
        <dbReference type="ARBA" id="ARBA00010618"/>
    </source>
</evidence>
<keyword evidence="2 8" id="KW-0699">rRNA-binding</keyword>
<comment type="function">
    <text evidence="7 8">One of the proteins that surrounds the polypeptide exit tunnel on the outside of the subunit.</text>
</comment>
<dbReference type="InterPro" id="IPR014722">
    <property type="entry name" value="Rib_uL2_dom2"/>
</dbReference>
<evidence type="ECO:0000256" key="7">
    <source>
        <dbReference type="ARBA" id="ARBA00058688"/>
    </source>
</evidence>
<dbReference type="GO" id="GO:0006412">
    <property type="term" value="P:translation"/>
    <property type="evidence" value="ECO:0007669"/>
    <property type="project" value="UniProtKB-UniRule"/>
</dbReference>
<dbReference type="SUPFAM" id="SSF50104">
    <property type="entry name" value="Translation proteins SH3-like domain"/>
    <property type="match status" value="1"/>
</dbReference>
<comment type="function">
    <text evidence="8">One of two assembly initiator proteins, it binds directly to the 5'-end of the 23S rRNA, where it nucleates assembly of the 50S subunit.</text>
</comment>
<dbReference type="InterPro" id="IPR057264">
    <property type="entry name" value="Ribosomal_uL24_C"/>
</dbReference>
<dbReference type="FunFam" id="2.30.30.30:FF:000004">
    <property type="entry name" value="50S ribosomal protein L24"/>
    <property type="match status" value="1"/>
</dbReference>
<sequence>MMKQYRIRKNDKVKITVGKDKDKVGKVLKILKKKDAVLVEKINMAKRHTKPNPYAKQQGGIVEKEMPIHISNVKVICDKCTEATRVGYRTTEDGKKVRFCKKCNENMD</sequence>
<dbReference type="AlphaFoldDB" id="A0A212KEY5"/>
<evidence type="ECO:0000256" key="6">
    <source>
        <dbReference type="ARBA" id="ARBA00035206"/>
    </source>
</evidence>
<comment type="subunit">
    <text evidence="8">Part of the 50S ribosomal subunit.</text>
</comment>
<evidence type="ECO:0000256" key="8">
    <source>
        <dbReference type="HAMAP-Rule" id="MF_01326"/>
    </source>
</evidence>
<dbReference type="InterPro" id="IPR008991">
    <property type="entry name" value="Translation_prot_SH3-like_sf"/>
</dbReference>
<dbReference type="InterPro" id="IPR041988">
    <property type="entry name" value="Ribosomal_uL24_KOW"/>
</dbReference>